<dbReference type="EMBL" id="SBKO01000001">
    <property type="protein sequence ID" value="RXR20560.1"/>
    <property type="molecule type" value="Genomic_DNA"/>
</dbReference>
<protein>
    <submittedName>
        <fullName evidence="1">DUF4249 domain-containing protein</fullName>
    </submittedName>
</protein>
<dbReference type="AlphaFoldDB" id="A0A4Q1K506"/>
<dbReference type="Proteomes" id="UP000290283">
    <property type="component" value="Unassembled WGS sequence"/>
</dbReference>
<gene>
    <name evidence="1" type="ORF">EQG63_01100</name>
</gene>
<name>A0A4Q1K506_9FLAO</name>
<accession>A0A4Q1K506</accession>
<proteinExistence type="predicted"/>
<dbReference type="RefSeq" id="WP_129433491.1">
    <property type="nucleotide sequence ID" value="NZ_SBKO01000001.1"/>
</dbReference>
<evidence type="ECO:0000313" key="2">
    <source>
        <dbReference type="Proteomes" id="UP000290283"/>
    </source>
</evidence>
<dbReference type="OrthoDB" id="1062680at2"/>
<dbReference type="InterPro" id="IPR025345">
    <property type="entry name" value="DUF4249"/>
</dbReference>
<evidence type="ECO:0000313" key="1">
    <source>
        <dbReference type="EMBL" id="RXR20560.1"/>
    </source>
</evidence>
<comment type="caution">
    <text evidence="1">The sequence shown here is derived from an EMBL/GenBank/DDBJ whole genome shotgun (WGS) entry which is preliminary data.</text>
</comment>
<sequence>MKKYITYILLTLILTNCTEPYALQTEDFEDAIVVEATITNELKKHEVKITRTFPLEFQKAMHEENAIVYVLDDLGNRFDFEEVDKKYVSVTPFEAMPNHSYQLYITTSDGKSYSSSKENLPTITPIQDVLTRVITKDGQKGVEITANTTDPTNTSKYYRYQFTETSKVTSPKWNPYKLILLDQPRICPGPNFIGYESIGYELRGYESRTCYRTENSNNILITSTTNLSQDQVIHFPVRFIANTDYTIAERYSIEVTQFVQNYNAHSYYKTLKKISENGNLLSGNQPGLVKGNLKCITNSNENVLGLFEVASVSKKRIFFNFDELFPGAPIPKYFVECKEYGYDSMDFGKPDPRPNAEFPCGTGGQGTTLRRYIRNNTATYFRTDQTVIFLVQPICGDCTTIASNIKPLFWID</sequence>
<dbReference type="Pfam" id="PF14054">
    <property type="entry name" value="DUF4249"/>
    <property type="match status" value="1"/>
</dbReference>
<reference evidence="2" key="1">
    <citation type="submission" date="2019-01" db="EMBL/GenBank/DDBJ databases">
        <title>Cytophagaceae bacterium strain CAR-16.</title>
        <authorList>
            <person name="Chen W.-M."/>
        </authorList>
    </citation>
    <scope>NUCLEOTIDE SEQUENCE [LARGE SCALE GENOMIC DNA]</scope>
    <source>
        <strain evidence="2">LLJ-11</strain>
    </source>
</reference>
<organism evidence="1 2">
    <name type="scientific">Flavobacterium amnicola</name>
    <dbReference type="NCBI Taxonomy" id="2506422"/>
    <lineage>
        <taxon>Bacteria</taxon>
        <taxon>Pseudomonadati</taxon>
        <taxon>Bacteroidota</taxon>
        <taxon>Flavobacteriia</taxon>
        <taxon>Flavobacteriales</taxon>
        <taxon>Flavobacteriaceae</taxon>
        <taxon>Flavobacterium</taxon>
    </lineage>
</organism>
<keyword evidence="2" id="KW-1185">Reference proteome</keyword>